<proteinExistence type="predicted"/>
<evidence type="ECO:0000313" key="3">
    <source>
        <dbReference type="Proteomes" id="UP000219412"/>
    </source>
</evidence>
<reference evidence="3" key="1">
    <citation type="submission" date="2017-08" db="EMBL/GenBank/DDBJ databases">
        <authorList>
            <person name="Varghese N."/>
            <person name="Submissions S."/>
        </authorList>
    </citation>
    <scope>NUCLEOTIDE SEQUENCE [LARGE SCALE GENOMIC DNA]</scope>
    <source>
        <strain evidence="3">DSM 23173</strain>
    </source>
</reference>
<organism evidence="2 3">
    <name type="scientific">Salinicoccus kekensis</name>
    <dbReference type="NCBI Taxonomy" id="714307"/>
    <lineage>
        <taxon>Bacteria</taxon>
        <taxon>Bacillati</taxon>
        <taxon>Bacillota</taxon>
        <taxon>Bacilli</taxon>
        <taxon>Bacillales</taxon>
        <taxon>Staphylococcaceae</taxon>
        <taxon>Salinicoccus</taxon>
    </lineage>
</organism>
<dbReference type="InterPro" id="IPR007820">
    <property type="entry name" value="AbrB_fam"/>
</dbReference>
<dbReference type="EMBL" id="OBQF01000001">
    <property type="protein sequence ID" value="SOC39011.1"/>
    <property type="molecule type" value="Genomic_DNA"/>
</dbReference>
<keyword evidence="3" id="KW-1185">Reference proteome</keyword>
<keyword evidence="1" id="KW-0812">Transmembrane</keyword>
<evidence type="ECO:0000313" key="2">
    <source>
        <dbReference type="EMBL" id="SOC39011.1"/>
    </source>
</evidence>
<dbReference type="RefSeq" id="WP_097039118.1">
    <property type="nucleotide sequence ID" value="NZ_OBQF01000001.1"/>
</dbReference>
<dbReference type="PANTHER" id="PTHR38457:SF1">
    <property type="entry name" value="REGULATOR ABRB-RELATED"/>
    <property type="match status" value="1"/>
</dbReference>
<feature type="transmembrane region" description="Helical" evidence="1">
    <location>
        <begin position="263"/>
        <end position="284"/>
    </location>
</feature>
<evidence type="ECO:0000256" key="1">
    <source>
        <dbReference type="SAM" id="Phobius"/>
    </source>
</evidence>
<name>A0A285UFE9_9STAP</name>
<dbReference type="GO" id="GO:0010468">
    <property type="term" value="P:regulation of gene expression"/>
    <property type="evidence" value="ECO:0007669"/>
    <property type="project" value="InterPro"/>
</dbReference>
<dbReference type="Pfam" id="PF05145">
    <property type="entry name" value="AbrB"/>
    <property type="match status" value="1"/>
</dbReference>
<feature type="transmembrane region" description="Helical" evidence="1">
    <location>
        <begin position="183"/>
        <end position="202"/>
    </location>
</feature>
<dbReference type="GO" id="GO:0016020">
    <property type="term" value="C:membrane"/>
    <property type="evidence" value="ECO:0007669"/>
    <property type="project" value="InterPro"/>
</dbReference>
<feature type="transmembrane region" description="Helical" evidence="1">
    <location>
        <begin position="296"/>
        <end position="313"/>
    </location>
</feature>
<sequence length="355" mass="39636">MKIIRLIILLLSALGISSILNAAGMVLPWLFGSMAATFLFIRFVTDDFYFPKWMGNLGVFVIGFEIGSTFTMDAMQEMIGDIWNIFFISLLIISLSLGLSRIFMKLTGCTPETALLSSVPGALSQMLILAEEDKKADLMLVTITQMSRIILVVILVPFIASLFASDQAVSSEADEPAPLLSEVLEPSMLLIVAGAFILMYIFKLVRFPVPFLLGPIISVLIWNIMTGHHFSLNIEFMNVAQILFGIRIGRQITSLLYQLNSRMIVSMLIQNILLIGGTLVITGIYQMFTVHSFNNLFLSAAPGGIGQLIIVAVEMGADIAMISSYHIFRIFFIILIVTPLVSWYLRYRRRRQDRT</sequence>
<evidence type="ECO:0008006" key="4">
    <source>
        <dbReference type="Google" id="ProtNLM"/>
    </source>
</evidence>
<dbReference type="Proteomes" id="UP000219412">
    <property type="component" value="Unassembled WGS sequence"/>
</dbReference>
<dbReference type="OrthoDB" id="5460360at2"/>
<accession>A0A285UFE9</accession>
<dbReference type="NCBIfam" id="TIGR03082">
    <property type="entry name" value="Gneg_AbrB_dup"/>
    <property type="match status" value="2"/>
</dbReference>
<feature type="transmembrane region" description="Helical" evidence="1">
    <location>
        <begin position="82"/>
        <end position="102"/>
    </location>
</feature>
<feature type="transmembrane region" description="Helical" evidence="1">
    <location>
        <begin position="138"/>
        <end position="163"/>
    </location>
</feature>
<gene>
    <name evidence="2" type="ORF">SAMN05878391_0669</name>
</gene>
<keyword evidence="1" id="KW-0472">Membrane</keyword>
<dbReference type="InterPro" id="IPR017516">
    <property type="entry name" value="AbrB_dup"/>
</dbReference>
<dbReference type="PIRSF" id="PIRSF038991">
    <property type="entry name" value="Protein_AbrB"/>
    <property type="match status" value="1"/>
</dbReference>
<keyword evidence="1" id="KW-1133">Transmembrane helix</keyword>
<feature type="transmembrane region" description="Helical" evidence="1">
    <location>
        <begin position="209"/>
        <end position="230"/>
    </location>
</feature>
<feature type="transmembrane region" description="Helical" evidence="1">
    <location>
        <begin position="325"/>
        <end position="345"/>
    </location>
</feature>
<dbReference type="PANTHER" id="PTHR38457">
    <property type="entry name" value="REGULATOR ABRB-RELATED"/>
    <property type="match status" value="1"/>
</dbReference>
<dbReference type="AlphaFoldDB" id="A0A285UFE9"/>
<protein>
    <recommendedName>
        <fullName evidence="4">AbrB family transcriptional regulator</fullName>
    </recommendedName>
</protein>